<name>A0A0A8XYM6_ARUDO</name>
<proteinExistence type="predicted"/>
<reference evidence="1" key="2">
    <citation type="journal article" date="2015" name="Data Brief">
        <title>Shoot transcriptome of the giant reed, Arundo donax.</title>
        <authorList>
            <person name="Barrero R.A."/>
            <person name="Guerrero F.D."/>
            <person name="Moolhuijzen P."/>
            <person name="Goolsby J.A."/>
            <person name="Tidwell J."/>
            <person name="Bellgard S.E."/>
            <person name="Bellgard M.I."/>
        </authorList>
    </citation>
    <scope>NUCLEOTIDE SEQUENCE</scope>
    <source>
        <tissue evidence="1">Shoot tissue taken approximately 20 cm above the soil surface</tissue>
    </source>
</reference>
<reference evidence="1" key="1">
    <citation type="submission" date="2014-09" db="EMBL/GenBank/DDBJ databases">
        <authorList>
            <person name="Magalhaes I.L.F."/>
            <person name="Oliveira U."/>
            <person name="Santos F.R."/>
            <person name="Vidigal T.H.D.A."/>
            <person name="Brescovit A.D."/>
            <person name="Santos A.J."/>
        </authorList>
    </citation>
    <scope>NUCLEOTIDE SEQUENCE</scope>
    <source>
        <tissue evidence="1">Shoot tissue taken approximately 20 cm above the soil surface</tissue>
    </source>
</reference>
<evidence type="ECO:0000313" key="1">
    <source>
        <dbReference type="EMBL" id="JAD16807.1"/>
    </source>
</evidence>
<protein>
    <submittedName>
        <fullName evidence="1">Uncharacterized protein</fullName>
    </submittedName>
</protein>
<dbReference type="EMBL" id="GBRH01281088">
    <property type="protein sequence ID" value="JAD16807.1"/>
    <property type="molecule type" value="Transcribed_RNA"/>
</dbReference>
<accession>A0A0A8XYM6</accession>
<sequence>MRATCHMHSSFSLCSAFTSDLLVVLYYSLYTRLPVVCVCLPVSNRR</sequence>
<dbReference type="AlphaFoldDB" id="A0A0A8XYM6"/>
<organism evidence="1">
    <name type="scientific">Arundo donax</name>
    <name type="common">Giant reed</name>
    <name type="synonym">Donax arundinaceus</name>
    <dbReference type="NCBI Taxonomy" id="35708"/>
    <lineage>
        <taxon>Eukaryota</taxon>
        <taxon>Viridiplantae</taxon>
        <taxon>Streptophyta</taxon>
        <taxon>Embryophyta</taxon>
        <taxon>Tracheophyta</taxon>
        <taxon>Spermatophyta</taxon>
        <taxon>Magnoliopsida</taxon>
        <taxon>Liliopsida</taxon>
        <taxon>Poales</taxon>
        <taxon>Poaceae</taxon>
        <taxon>PACMAD clade</taxon>
        <taxon>Arundinoideae</taxon>
        <taxon>Arundineae</taxon>
        <taxon>Arundo</taxon>
    </lineage>
</organism>